<dbReference type="EMBL" id="GGMS01016732">
    <property type="protein sequence ID" value="MBY85935.1"/>
    <property type="molecule type" value="Transcribed_RNA"/>
</dbReference>
<dbReference type="InterPro" id="IPR029058">
    <property type="entry name" value="AB_hydrolase_fold"/>
</dbReference>
<evidence type="ECO:0000313" key="7">
    <source>
        <dbReference type="EMBL" id="MBY85935.1"/>
    </source>
</evidence>
<dbReference type="GO" id="GO:0005615">
    <property type="term" value="C:extracellular space"/>
    <property type="evidence" value="ECO:0007669"/>
    <property type="project" value="TreeGrafter"/>
</dbReference>
<protein>
    <submittedName>
        <fullName evidence="7">Lipase member H</fullName>
    </submittedName>
</protein>
<dbReference type="InterPro" id="IPR000734">
    <property type="entry name" value="TAG_lipase"/>
</dbReference>
<keyword evidence="5" id="KW-0732">Signal</keyword>
<organism evidence="7">
    <name type="scientific">Sipha flava</name>
    <name type="common">yellow sugarcane aphid</name>
    <dbReference type="NCBI Taxonomy" id="143950"/>
    <lineage>
        <taxon>Eukaryota</taxon>
        <taxon>Metazoa</taxon>
        <taxon>Ecdysozoa</taxon>
        <taxon>Arthropoda</taxon>
        <taxon>Hexapoda</taxon>
        <taxon>Insecta</taxon>
        <taxon>Pterygota</taxon>
        <taxon>Neoptera</taxon>
        <taxon>Paraneoptera</taxon>
        <taxon>Hemiptera</taxon>
        <taxon>Sternorrhyncha</taxon>
        <taxon>Aphidomorpha</taxon>
        <taxon>Aphidoidea</taxon>
        <taxon>Aphididae</taxon>
        <taxon>Sipha</taxon>
    </lineage>
</organism>
<evidence type="ECO:0000256" key="2">
    <source>
        <dbReference type="ARBA" id="ARBA00010701"/>
    </source>
</evidence>
<gene>
    <name evidence="7" type="primary">Liph_2</name>
    <name evidence="7" type="ORF">g.133233</name>
</gene>
<dbReference type="AlphaFoldDB" id="A0A2S2R7F4"/>
<feature type="domain" description="Lipase" evidence="6">
    <location>
        <begin position="23"/>
        <end position="322"/>
    </location>
</feature>
<dbReference type="Gene3D" id="3.40.50.1820">
    <property type="entry name" value="alpha/beta hydrolase"/>
    <property type="match status" value="1"/>
</dbReference>
<evidence type="ECO:0000256" key="1">
    <source>
        <dbReference type="ARBA" id="ARBA00004613"/>
    </source>
</evidence>
<accession>A0A2S2R7F4</accession>
<feature type="chain" id="PRO_5015708065" evidence="5">
    <location>
        <begin position="19"/>
        <end position="327"/>
    </location>
</feature>
<dbReference type="InterPro" id="IPR013818">
    <property type="entry name" value="Lipase"/>
</dbReference>
<reference evidence="7" key="1">
    <citation type="submission" date="2018-04" db="EMBL/GenBank/DDBJ databases">
        <title>Transcriptome assembly of Sipha flava.</title>
        <authorList>
            <person name="Scully E.D."/>
            <person name="Geib S.M."/>
            <person name="Palmer N.A."/>
            <person name="Koch K."/>
            <person name="Bradshaw J."/>
            <person name="Heng-Moss T."/>
            <person name="Sarath G."/>
        </authorList>
    </citation>
    <scope>NUCLEOTIDE SEQUENCE</scope>
</reference>
<name>A0A2S2R7F4_9HEMI</name>
<dbReference type="OrthoDB" id="199913at2759"/>
<feature type="signal peptide" evidence="5">
    <location>
        <begin position="1"/>
        <end position="18"/>
    </location>
</feature>
<dbReference type="PANTHER" id="PTHR11610">
    <property type="entry name" value="LIPASE"/>
    <property type="match status" value="1"/>
</dbReference>
<keyword evidence="3" id="KW-0964">Secreted</keyword>
<sequence length="327" mass="36878">MNIFDAIIILFMCQLFNGQINAKNEDFKNTNDNAVQNVKKKSLITEKKLDIFYWNSCLGNDKPIKIESNNVTNIKKYWFEDLPLKIITHGWLSSDKNFNGVFDIKTAYVNTGGFNVITIDWSSIARDVIYPITAYTTTQVGSLFAEFLKKLIHVIGINPEFIHLIGHSLGAHVVGSCGSYFKSRKIGRITGLDPAGPGYEFIPDHLIHLNSTNAKFVDVIHTSAGSLGYYQSIGHVDFYPNSGFAPQPGCDSLLNLWEMEQCSHAYSYMLYTYSVYHKTTLTAVNCSSWSDFQHNKCINNKTIFMGHETPPSARGNFYMKTNKTNIS</sequence>
<dbReference type="PRINTS" id="PR00821">
    <property type="entry name" value="TAGLIPASE"/>
</dbReference>
<proteinExistence type="inferred from homology"/>
<evidence type="ECO:0000256" key="5">
    <source>
        <dbReference type="SAM" id="SignalP"/>
    </source>
</evidence>
<dbReference type="Pfam" id="PF00151">
    <property type="entry name" value="Lipase"/>
    <property type="match status" value="1"/>
</dbReference>
<comment type="subcellular location">
    <subcellularLocation>
        <location evidence="1">Secreted</location>
    </subcellularLocation>
</comment>
<dbReference type="SUPFAM" id="SSF53474">
    <property type="entry name" value="alpha/beta-Hydrolases"/>
    <property type="match status" value="1"/>
</dbReference>
<evidence type="ECO:0000259" key="6">
    <source>
        <dbReference type="Pfam" id="PF00151"/>
    </source>
</evidence>
<dbReference type="GO" id="GO:0016042">
    <property type="term" value="P:lipid catabolic process"/>
    <property type="evidence" value="ECO:0007669"/>
    <property type="project" value="TreeGrafter"/>
</dbReference>
<dbReference type="GO" id="GO:0016298">
    <property type="term" value="F:lipase activity"/>
    <property type="evidence" value="ECO:0007669"/>
    <property type="project" value="InterPro"/>
</dbReference>
<evidence type="ECO:0000256" key="3">
    <source>
        <dbReference type="ARBA" id="ARBA00022525"/>
    </source>
</evidence>
<comment type="similarity">
    <text evidence="2 4">Belongs to the AB hydrolase superfamily. Lipase family.</text>
</comment>
<evidence type="ECO:0000256" key="4">
    <source>
        <dbReference type="RuleBase" id="RU004262"/>
    </source>
</evidence>